<dbReference type="PANTHER" id="PTHR11922:SF2">
    <property type="entry name" value="GMP SYNTHASE [GLUTAMINE-HYDROLYZING]"/>
    <property type="match status" value="1"/>
</dbReference>
<dbReference type="Gene3D" id="3.40.50.880">
    <property type="match status" value="1"/>
</dbReference>
<evidence type="ECO:0000313" key="13">
    <source>
        <dbReference type="EMBL" id="KAF8822715.1"/>
    </source>
</evidence>
<keyword evidence="8 11" id="KW-0067">ATP-binding</keyword>
<comment type="caution">
    <text evidence="13">The sequence shown here is derived from an EMBL/GenBank/DDBJ whole genome shotgun (WGS) entry which is preliminary data.</text>
</comment>
<evidence type="ECO:0000256" key="9">
    <source>
        <dbReference type="ARBA" id="ARBA00022962"/>
    </source>
</evidence>
<evidence type="ECO:0000313" key="14">
    <source>
        <dbReference type="Proteomes" id="UP000823046"/>
    </source>
</evidence>
<dbReference type="InterPro" id="IPR017926">
    <property type="entry name" value="GATASE"/>
</dbReference>
<dbReference type="EMBL" id="JADAQX010000029">
    <property type="protein sequence ID" value="KAF8822715.1"/>
    <property type="molecule type" value="Genomic_DNA"/>
</dbReference>
<dbReference type="EC" id="6.3.5.2" evidence="2"/>
<dbReference type="Gene3D" id="3.40.50.620">
    <property type="entry name" value="HUPs"/>
    <property type="match status" value="1"/>
</dbReference>
<dbReference type="Pfam" id="PF00117">
    <property type="entry name" value="GATase"/>
    <property type="match status" value="1"/>
</dbReference>
<dbReference type="PRINTS" id="PR00097">
    <property type="entry name" value="ANTSNTHASEII"/>
</dbReference>
<comment type="pathway">
    <text evidence="1">Purine metabolism; GMP biosynthesis; GMP from XMP (L-Gln route): step 1/1.</text>
</comment>
<dbReference type="InterPro" id="IPR029062">
    <property type="entry name" value="Class_I_gatase-like"/>
</dbReference>
<dbReference type="PANTHER" id="PTHR11922">
    <property type="entry name" value="GMP SYNTHASE-RELATED"/>
    <property type="match status" value="1"/>
</dbReference>
<dbReference type="InterPro" id="IPR004739">
    <property type="entry name" value="GMP_synth_GATase"/>
</dbReference>
<dbReference type="PRINTS" id="PR00096">
    <property type="entry name" value="GATASE"/>
</dbReference>
<evidence type="ECO:0000256" key="11">
    <source>
        <dbReference type="PROSITE-ProRule" id="PRU00886"/>
    </source>
</evidence>
<dbReference type="CDD" id="cd01997">
    <property type="entry name" value="GMP_synthase_C"/>
    <property type="match status" value="1"/>
</dbReference>
<dbReference type="InterPro" id="IPR014729">
    <property type="entry name" value="Rossmann-like_a/b/a_fold"/>
</dbReference>
<dbReference type="Gene3D" id="3.30.300.10">
    <property type="match status" value="1"/>
</dbReference>
<reference evidence="13 14" key="1">
    <citation type="journal article" date="2020" name="bioRxiv">
        <title>Metabolic contributions of an alphaproteobacterial endosymbiont in the apicomplexan Cardiosporidium cionae.</title>
        <authorList>
            <person name="Hunter E.S."/>
            <person name="Paight C.J."/>
            <person name="Lane C.E."/>
        </authorList>
    </citation>
    <scope>NUCLEOTIDE SEQUENCE [LARGE SCALE GENOMIC DNA]</scope>
    <source>
        <strain evidence="13">ESH_2018</strain>
    </source>
</reference>
<dbReference type="NCBIfam" id="TIGR00884">
    <property type="entry name" value="guaA_Cterm"/>
    <property type="match status" value="1"/>
</dbReference>
<accession>A0ABQ7JGD4</accession>
<evidence type="ECO:0000259" key="12">
    <source>
        <dbReference type="PROSITE" id="PS51553"/>
    </source>
</evidence>
<dbReference type="PROSITE" id="PS51553">
    <property type="entry name" value="GMPS_ATP_PPASE"/>
    <property type="match status" value="1"/>
</dbReference>
<dbReference type="Pfam" id="PF00958">
    <property type="entry name" value="GMP_synt_C"/>
    <property type="match status" value="1"/>
</dbReference>
<feature type="binding site" evidence="11">
    <location>
        <begin position="242"/>
        <end position="248"/>
    </location>
    <ligand>
        <name>ATP</name>
        <dbReference type="ChEBI" id="CHEBI:30616"/>
    </ligand>
</feature>
<dbReference type="SUPFAM" id="SSF54810">
    <property type="entry name" value="GMP synthetase C-terminal dimerisation domain"/>
    <property type="match status" value="1"/>
</dbReference>
<keyword evidence="7 11" id="KW-0658">Purine biosynthesis</keyword>
<sequence length="537" mass="59569">MSSLQYAEELLDKVLILDFGSQYTYLIARRLREIGVYSELRRFDATLLDFQAFNPKGVILSGGPSGVYDEGSPHVRSDVWEYILVENIPVLGVCYGLQEIMHRFGGDVNAHKQREFGSAILNLSLSTSTHEPSRLFGKDFPKKQAVWMSHGDSITSLPEGFGVIATTSSCPFAAVAYPEKNLWGVQFHPEVSHTCDGIIILKNFTLSICKVQPTWNMKLFASVEISRIKEKVGENYVVGGLSGGVDSTVAAMLIHKAIGSKFIGVLIDSGLLRDQEAAEVKERLLRIIPDLKLWVVDASKSFFGALKGVVDPEKKRKIIGNEFVTHFEKIVAEIGLPLDGSTFLLQGTLYPDIIESTSTKGPSHTIKTHHNVGGLPEKMNLRLIEPFSGLFKDEVRRLGKELGIDSASLLRHPFPGPGLGIRIIGDVTEERVALLQHADRIFLEELHSSGEYFKIDQAFVVLLSGVYSVGVMGDCRTYEMTAVLRAVTSSDFMTADWHKIPYHVLEQVSSRIINEVKGINRVCYDVTSKPPSTIEWE</sequence>
<dbReference type="InterPro" id="IPR001674">
    <property type="entry name" value="GMP_synth_C"/>
</dbReference>
<evidence type="ECO:0000256" key="1">
    <source>
        <dbReference type="ARBA" id="ARBA00005153"/>
    </source>
</evidence>
<dbReference type="PROSITE" id="PS51273">
    <property type="entry name" value="GATASE_TYPE_1"/>
    <property type="match status" value="1"/>
</dbReference>
<evidence type="ECO:0000256" key="10">
    <source>
        <dbReference type="ARBA" id="ARBA00031356"/>
    </source>
</evidence>
<gene>
    <name evidence="13" type="primary">GMPS</name>
    <name evidence="13" type="ORF">IE077_002951</name>
</gene>
<evidence type="ECO:0000256" key="6">
    <source>
        <dbReference type="ARBA" id="ARBA00022749"/>
    </source>
</evidence>
<evidence type="ECO:0000256" key="3">
    <source>
        <dbReference type="ARBA" id="ARBA00021562"/>
    </source>
</evidence>
<dbReference type="InterPro" id="IPR025777">
    <property type="entry name" value="GMPS_ATP_PPase_dom"/>
</dbReference>
<dbReference type="Pfam" id="PF02540">
    <property type="entry name" value="NAD_synthase"/>
    <property type="match status" value="1"/>
</dbReference>
<dbReference type="InterPro" id="IPR022310">
    <property type="entry name" value="NAD/GMP_synthase"/>
</dbReference>
<keyword evidence="9" id="KW-0315">Glutamine amidotransferase</keyword>
<evidence type="ECO:0000256" key="5">
    <source>
        <dbReference type="ARBA" id="ARBA00022741"/>
    </source>
</evidence>
<dbReference type="SUPFAM" id="SSF52317">
    <property type="entry name" value="Class I glutamine amidotransferase-like"/>
    <property type="match status" value="1"/>
</dbReference>
<evidence type="ECO:0000256" key="8">
    <source>
        <dbReference type="ARBA" id="ARBA00022840"/>
    </source>
</evidence>
<evidence type="ECO:0000256" key="7">
    <source>
        <dbReference type="ARBA" id="ARBA00022755"/>
    </source>
</evidence>
<dbReference type="CDD" id="cd01742">
    <property type="entry name" value="GATase1_GMP_Synthase"/>
    <property type="match status" value="1"/>
</dbReference>
<organism evidence="13 14">
    <name type="scientific">Cardiosporidium cionae</name>
    <dbReference type="NCBI Taxonomy" id="476202"/>
    <lineage>
        <taxon>Eukaryota</taxon>
        <taxon>Sar</taxon>
        <taxon>Alveolata</taxon>
        <taxon>Apicomplexa</taxon>
        <taxon>Aconoidasida</taxon>
        <taxon>Nephromycida</taxon>
        <taxon>Cardiosporidium</taxon>
    </lineage>
</organism>
<dbReference type="HAMAP" id="MF_00344">
    <property type="entry name" value="GMP_synthase"/>
    <property type="match status" value="1"/>
</dbReference>
<protein>
    <recommendedName>
        <fullName evidence="3">GMP synthase [glutamine-hydrolyzing]</fullName>
        <ecNumber evidence="2">6.3.5.2</ecNumber>
    </recommendedName>
    <alternativeName>
        <fullName evidence="10">Glutamine amidotransferase</fullName>
    </alternativeName>
</protein>
<dbReference type="NCBIfam" id="NF000848">
    <property type="entry name" value="PRK00074.1"/>
    <property type="match status" value="1"/>
</dbReference>
<feature type="domain" description="GMPS ATP-PPase" evidence="12">
    <location>
        <begin position="215"/>
        <end position="411"/>
    </location>
</feature>
<dbReference type="NCBIfam" id="TIGR00888">
    <property type="entry name" value="guaA_Nterm"/>
    <property type="match status" value="1"/>
</dbReference>
<evidence type="ECO:0000256" key="2">
    <source>
        <dbReference type="ARBA" id="ARBA00012746"/>
    </source>
</evidence>
<keyword evidence="14" id="KW-1185">Reference proteome</keyword>
<keyword evidence="5 11" id="KW-0547">Nucleotide-binding</keyword>
<dbReference type="SUPFAM" id="SSF52402">
    <property type="entry name" value="Adenine nucleotide alpha hydrolases-like"/>
    <property type="match status" value="1"/>
</dbReference>
<proteinExistence type="inferred from homology"/>
<name>A0ABQ7JGD4_9APIC</name>
<keyword evidence="6 11" id="KW-0332">GMP biosynthesis</keyword>
<evidence type="ECO:0000256" key="4">
    <source>
        <dbReference type="ARBA" id="ARBA00022598"/>
    </source>
</evidence>
<dbReference type="Proteomes" id="UP000823046">
    <property type="component" value="Unassembled WGS sequence"/>
</dbReference>
<dbReference type="InterPro" id="IPR022955">
    <property type="entry name" value="GMP_synthase"/>
</dbReference>
<keyword evidence="4" id="KW-0436">Ligase</keyword>